<dbReference type="HAMAP" id="MF_02216">
    <property type="entry name" value="UbiK"/>
    <property type="match status" value="1"/>
</dbReference>
<protein>
    <recommendedName>
        <fullName evidence="1">Ubiquinone biosynthesis accessory factor UbiK</fullName>
    </recommendedName>
</protein>
<comment type="pathway">
    <text evidence="1">Cofactor biosynthesis; ubiquinone biosynthesis.</text>
</comment>
<organism evidence="2 3">
    <name type="scientific">Candidatus Tenderia electrophaga</name>
    <dbReference type="NCBI Taxonomy" id="1748243"/>
    <lineage>
        <taxon>Bacteria</taxon>
        <taxon>Pseudomonadati</taxon>
        <taxon>Pseudomonadota</taxon>
        <taxon>Gammaproteobacteria</taxon>
        <taxon>Candidatus Tenderiales</taxon>
        <taxon>Candidatus Tenderiaceae</taxon>
        <taxon>Candidatus Tenderia</taxon>
    </lineage>
</organism>
<dbReference type="GO" id="GO:0006744">
    <property type="term" value="P:ubiquinone biosynthetic process"/>
    <property type="evidence" value="ECO:0007669"/>
    <property type="project" value="UniProtKB-UniRule"/>
</dbReference>
<comment type="similarity">
    <text evidence="1">Belongs to the UbiK family.</text>
</comment>
<dbReference type="STRING" id="1748243.Tel_15250"/>
<dbReference type="EMBL" id="CP013099">
    <property type="protein sequence ID" value="ALP54393.1"/>
    <property type="molecule type" value="Genomic_DNA"/>
</dbReference>
<name>A0A0S2TGV3_9GAMM</name>
<evidence type="ECO:0000313" key="3">
    <source>
        <dbReference type="Proteomes" id="UP000055136"/>
    </source>
</evidence>
<dbReference type="PANTHER" id="PTHR38040:SF1">
    <property type="entry name" value="UBIQUINONE BIOSYNTHESIS ACCESSORY FACTOR UBIK"/>
    <property type="match status" value="1"/>
</dbReference>
<keyword evidence="1" id="KW-0175">Coiled coil</keyword>
<gene>
    <name evidence="1" type="primary">ubiK</name>
    <name evidence="2" type="ORF">Tel_15250</name>
</gene>
<dbReference type="UniPathway" id="UPA00232"/>
<dbReference type="PANTHER" id="PTHR38040">
    <property type="entry name" value="UBIQUINONE BIOSYNTHESIS ACCESSORY FACTOR UBIK"/>
    <property type="match status" value="1"/>
</dbReference>
<dbReference type="Pfam" id="PF04380">
    <property type="entry name" value="BMFP"/>
    <property type="match status" value="1"/>
</dbReference>
<dbReference type="KEGG" id="tee:Tel_15250"/>
<comment type="function">
    <text evidence="1">Required for efficient ubiquinone (coenzyme Q) biosynthesis. UbiK is probably an accessory factor of Ubi enzymes and facilitates ubiquinone biosynthesis by acting as an assembly factor, a targeting factor, or both.</text>
</comment>
<keyword evidence="1" id="KW-0831">Ubiquinone biosynthesis</keyword>
<dbReference type="InterPro" id="IPR007475">
    <property type="entry name" value="UbiK"/>
</dbReference>
<sequence length="88" mass="10064">MIDPKMLDDMAKKLANSVPAGVRELQQDLEKNFHATLQSTFNKLDLVTREEFEVQSALLARTRAKLDALQNQVEHLEQQLKEDQSNSL</sequence>
<evidence type="ECO:0000256" key="1">
    <source>
        <dbReference type="HAMAP-Rule" id="MF_02216"/>
    </source>
</evidence>
<keyword evidence="3" id="KW-1185">Reference proteome</keyword>
<dbReference type="GO" id="GO:0005829">
    <property type="term" value="C:cytosol"/>
    <property type="evidence" value="ECO:0007669"/>
    <property type="project" value="TreeGrafter"/>
</dbReference>
<dbReference type="Proteomes" id="UP000055136">
    <property type="component" value="Chromosome"/>
</dbReference>
<keyword evidence="1" id="KW-0963">Cytoplasm</keyword>
<reference evidence="2" key="1">
    <citation type="submission" date="2015-10" db="EMBL/GenBank/DDBJ databases">
        <title>Description of Candidatus Tenderia electrophaga gen. nov, sp. nov., an Uncultivated Electroautotroph from a Biocathode Enrichment.</title>
        <authorList>
            <person name="Eddie B.J."/>
            <person name="Malanoski A.P."/>
            <person name="Wang Z."/>
            <person name="Hall R.J."/>
            <person name="Oh S.D."/>
            <person name="Heiner C."/>
            <person name="Lin B."/>
            <person name="Strycharz-Glaven S.M."/>
        </authorList>
    </citation>
    <scope>NUCLEOTIDE SEQUENCE [LARGE SCALE GENOMIC DNA]</scope>
    <source>
        <strain evidence="2">NRL1</strain>
    </source>
</reference>
<accession>A0A0S2TGV3</accession>
<proteinExistence type="inferred from homology"/>
<comment type="subcellular location">
    <subcellularLocation>
        <location evidence="1">Cytoplasm</location>
    </subcellularLocation>
</comment>
<evidence type="ECO:0000313" key="2">
    <source>
        <dbReference type="EMBL" id="ALP54393.1"/>
    </source>
</evidence>
<dbReference type="NCBIfam" id="NF047835">
    <property type="entry name" value="UbiqAccUbiK"/>
    <property type="match status" value="1"/>
</dbReference>
<dbReference type="AlphaFoldDB" id="A0A0S2TGV3"/>
<feature type="coiled-coil region" evidence="1">
    <location>
        <begin position="59"/>
        <end position="86"/>
    </location>
</feature>